<evidence type="ECO:0000256" key="1">
    <source>
        <dbReference type="ARBA" id="ARBA00004173"/>
    </source>
</evidence>
<reference evidence="7 8" key="1">
    <citation type="journal article" date="2015" name="Front. Microbiol.">
        <title>Genome sequence of the plant growth promoting endophytic yeast Rhodotorula graminis WP1.</title>
        <authorList>
            <person name="Firrincieli A."/>
            <person name="Otillar R."/>
            <person name="Salamov A."/>
            <person name="Schmutz J."/>
            <person name="Khan Z."/>
            <person name="Redman R.S."/>
            <person name="Fleck N.D."/>
            <person name="Lindquist E."/>
            <person name="Grigoriev I.V."/>
            <person name="Doty S.L."/>
        </authorList>
    </citation>
    <scope>NUCLEOTIDE SEQUENCE [LARGE SCALE GENOMIC DNA]</scope>
    <source>
        <strain evidence="7 8">WP1</strain>
    </source>
</reference>
<dbReference type="GO" id="GO:0042030">
    <property type="term" value="F:ATPase inhibitor activity"/>
    <property type="evidence" value="ECO:0007669"/>
    <property type="project" value="InterPro"/>
</dbReference>
<dbReference type="InterPro" id="IPR007648">
    <property type="entry name" value="ATPase_inhibitor_mt"/>
</dbReference>
<comment type="similarity">
    <text evidence="2 4">Belongs to the ATPase inhibitor family.</text>
</comment>
<dbReference type="STRING" id="578459.A0A0P9EJW4"/>
<dbReference type="Pfam" id="PF04568">
    <property type="entry name" value="IATP"/>
    <property type="match status" value="1"/>
</dbReference>
<feature type="coiled-coil region" evidence="5">
    <location>
        <begin position="51"/>
        <end position="85"/>
    </location>
</feature>
<comment type="function">
    <text evidence="4">Inhibits the enzyme activity of ATPase.</text>
</comment>
<accession>A0A0P9EJW4</accession>
<evidence type="ECO:0000256" key="6">
    <source>
        <dbReference type="SAM" id="MobiDB-lite"/>
    </source>
</evidence>
<proteinExistence type="inferred from homology"/>
<dbReference type="OMA" id="AHEDLYV"/>
<evidence type="ECO:0000256" key="3">
    <source>
        <dbReference type="ARBA" id="ARBA00023128"/>
    </source>
</evidence>
<feature type="compositionally biased region" description="Basic and acidic residues" evidence="6">
    <location>
        <begin position="36"/>
        <end position="47"/>
    </location>
</feature>
<dbReference type="Proteomes" id="UP000053890">
    <property type="component" value="Unassembled WGS sequence"/>
</dbReference>
<sequence length="90" mass="9894">MLAVTNTLRVARTQARAFSLSALRSSEGMPSGHGNDSMKKREKAAEDQYVRDAEREKLKALQKSIEASKAHLAELEKSHGELEASIGKKN</sequence>
<dbReference type="AlphaFoldDB" id="A0A0P9EJW4"/>
<dbReference type="Gene3D" id="1.20.5.500">
    <property type="entry name" value="Single helix bin"/>
    <property type="match status" value="1"/>
</dbReference>
<dbReference type="OrthoDB" id="5532350at2759"/>
<keyword evidence="8" id="KW-1185">Reference proteome</keyword>
<dbReference type="GO" id="GO:0005739">
    <property type="term" value="C:mitochondrion"/>
    <property type="evidence" value="ECO:0007669"/>
    <property type="project" value="UniProtKB-SubCell"/>
</dbReference>
<gene>
    <name evidence="7" type="ORF">RHOBADRAFT_65740</name>
</gene>
<dbReference type="RefSeq" id="XP_018268001.1">
    <property type="nucleotide sequence ID" value="XM_018418766.1"/>
</dbReference>
<organism evidence="7 8">
    <name type="scientific">Rhodotorula graminis (strain WP1)</name>
    <dbReference type="NCBI Taxonomy" id="578459"/>
    <lineage>
        <taxon>Eukaryota</taxon>
        <taxon>Fungi</taxon>
        <taxon>Dikarya</taxon>
        <taxon>Basidiomycota</taxon>
        <taxon>Pucciniomycotina</taxon>
        <taxon>Microbotryomycetes</taxon>
        <taxon>Sporidiobolales</taxon>
        <taxon>Sporidiobolaceae</taxon>
        <taxon>Rhodotorula</taxon>
    </lineage>
</organism>
<evidence type="ECO:0000256" key="5">
    <source>
        <dbReference type="SAM" id="Coils"/>
    </source>
</evidence>
<evidence type="ECO:0000256" key="4">
    <source>
        <dbReference type="RuleBase" id="RU368087"/>
    </source>
</evidence>
<evidence type="ECO:0000256" key="2">
    <source>
        <dbReference type="ARBA" id="ARBA00010901"/>
    </source>
</evidence>
<keyword evidence="3" id="KW-0496">Mitochondrion</keyword>
<feature type="region of interest" description="Disordered" evidence="6">
    <location>
        <begin position="22"/>
        <end position="47"/>
    </location>
</feature>
<name>A0A0P9EJW4_RHOGW</name>
<keyword evidence="5" id="KW-0175">Coiled coil</keyword>
<comment type="subcellular location">
    <subcellularLocation>
        <location evidence="1">Mitochondrion</location>
    </subcellularLocation>
</comment>
<evidence type="ECO:0000313" key="8">
    <source>
        <dbReference type="Proteomes" id="UP000053890"/>
    </source>
</evidence>
<dbReference type="EMBL" id="KQ474090">
    <property type="protein sequence ID" value="KPV71952.1"/>
    <property type="molecule type" value="Genomic_DNA"/>
</dbReference>
<dbReference type="GeneID" id="28979213"/>
<protein>
    <recommendedName>
        <fullName evidence="4">ATPase inhibitor, mitochondrial</fullName>
    </recommendedName>
</protein>
<evidence type="ECO:0000313" key="7">
    <source>
        <dbReference type="EMBL" id="KPV71952.1"/>
    </source>
</evidence>